<dbReference type="OrthoDB" id="10249039at2759"/>
<keyword evidence="12" id="KW-1185">Reference proteome</keyword>
<accession>A0A6J2XAQ2</accession>
<evidence type="ECO:0000256" key="4">
    <source>
        <dbReference type="ARBA" id="ARBA00022786"/>
    </source>
</evidence>
<evidence type="ECO:0000313" key="13">
    <source>
        <dbReference type="RefSeq" id="XP_030748363.1"/>
    </source>
</evidence>
<name>A0A6J2XAQ2_SITOR</name>
<evidence type="ECO:0000256" key="8">
    <source>
        <dbReference type="PROSITE-ProRule" id="PRU10133"/>
    </source>
</evidence>
<feature type="region of interest" description="Disordered" evidence="10">
    <location>
        <begin position="1"/>
        <end position="26"/>
    </location>
</feature>
<evidence type="ECO:0000313" key="12">
    <source>
        <dbReference type="Proteomes" id="UP000504635"/>
    </source>
</evidence>
<dbReference type="GO" id="GO:0005524">
    <property type="term" value="F:ATP binding"/>
    <property type="evidence" value="ECO:0007669"/>
    <property type="project" value="UniProtKB-UniRule"/>
</dbReference>
<dbReference type="InterPro" id="IPR016135">
    <property type="entry name" value="UBQ-conjugating_enzyme/RWD"/>
</dbReference>
<dbReference type="GO" id="GO:0045116">
    <property type="term" value="P:protein neddylation"/>
    <property type="evidence" value="ECO:0007669"/>
    <property type="project" value="UniProtKB-ARBA"/>
</dbReference>
<evidence type="ECO:0000256" key="6">
    <source>
        <dbReference type="ARBA" id="ARBA00043698"/>
    </source>
</evidence>
<dbReference type="PANTHER" id="PTHR24067">
    <property type="entry name" value="UBIQUITIN-CONJUGATING ENZYME E2"/>
    <property type="match status" value="1"/>
</dbReference>
<dbReference type="Gene3D" id="3.10.110.10">
    <property type="entry name" value="Ubiquitin Conjugating Enzyme"/>
    <property type="match status" value="1"/>
</dbReference>
<evidence type="ECO:0000256" key="9">
    <source>
        <dbReference type="RuleBase" id="RU362109"/>
    </source>
</evidence>
<dbReference type="RefSeq" id="XP_030748363.1">
    <property type="nucleotide sequence ID" value="XM_030892503.1"/>
</dbReference>
<sequence>MITLSQRLKRKNQNEDTSTPNRAPIRDRLLVKEAQEMSQLLPVSCSIHYTNENDLSKFTLIVQPTEGYWEGGTFRFDINVTEEYNMVPPIVKCSTKLWHPNISENGEVCLSLLRRHSVDGMGWSPIRRLNDVVWGLHALFTDLLNFEDPLNVEAADQFRHSKEDFKLKVMEYVANYARE</sequence>
<keyword evidence="2" id="KW-0808">Transferase</keyword>
<dbReference type="InterPro" id="IPR050113">
    <property type="entry name" value="Ub_conjugating_enzyme"/>
</dbReference>
<feature type="domain" description="UBC core" evidence="11">
    <location>
        <begin position="25"/>
        <end position="178"/>
    </location>
</feature>
<dbReference type="InParanoid" id="A0A6J2XAQ2"/>
<dbReference type="GeneID" id="115876650"/>
<dbReference type="SMART" id="SM00212">
    <property type="entry name" value="UBCc"/>
    <property type="match status" value="1"/>
</dbReference>
<keyword evidence="4 9" id="KW-0833">Ubl conjugation pathway</keyword>
<comment type="similarity">
    <text evidence="9">Belongs to the ubiquitin-conjugating enzyme family.</text>
</comment>
<evidence type="ECO:0000256" key="1">
    <source>
        <dbReference type="ARBA" id="ARBA00005032"/>
    </source>
</evidence>
<reference evidence="13" key="1">
    <citation type="submission" date="2025-08" db="UniProtKB">
        <authorList>
            <consortium name="RefSeq"/>
        </authorList>
    </citation>
    <scope>IDENTIFICATION</scope>
    <source>
        <tissue evidence="13">Gonads</tissue>
    </source>
</reference>
<comment type="pathway">
    <text evidence="1">Protein modification; protein neddylation.</text>
</comment>
<dbReference type="KEGG" id="soy:115876650"/>
<dbReference type="InterPro" id="IPR023313">
    <property type="entry name" value="UBQ-conjugating_AS"/>
</dbReference>
<keyword evidence="5 9" id="KW-0067">ATP-binding</keyword>
<dbReference type="Proteomes" id="UP000504635">
    <property type="component" value="Unplaced"/>
</dbReference>
<dbReference type="InterPro" id="IPR000608">
    <property type="entry name" value="UBC"/>
</dbReference>
<comment type="catalytic activity">
    <reaction evidence="6">
        <text>[E1 NEDD8-activating enzyme]-S-[NEDD8 protein]-yl-L-cysteine + [E2 NEDD8-conjugating enzyme]-L-cysteine = [E1 NEDD8-activating enzyme]-L-cysteine + [E2 NEDD8-conjugating enzyme]-S-[NEDD8-protein]-yl-L-cysteine.</text>
        <dbReference type="EC" id="2.3.2.34"/>
    </reaction>
</comment>
<dbReference type="AlphaFoldDB" id="A0A6J2XAQ2"/>
<dbReference type="EC" id="2.3.2.34" evidence="7"/>
<evidence type="ECO:0000256" key="10">
    <source>
        <dbReference type="SAM" id="MobiDB-lite"/>
    </source>
</evidence>
<proteinExistence type="inferred from homology"/>
<evidence type="ECO:0000259" key="11">
    <source>
        <dbReference type="PROSITE" id="PS50127"/>
    </source>
</evidence>
<evidence type="ECO:0000256" key="2">
    <source>
        <dbReference type="ARBA" id="ARBA00022679"/>
    </source>
</evidence>
<keyword evidence="3 9" id="KW-0547">Nucleotide-binding</keyword>
<protein>
    <recommendedName>
        <fullName evidence="7">E2 NEDD8-conjugating enzyme</fullName>
        <ecNumber evidence="7">2.3.2.34</ecNumber>
    </recommendedName>
</protein>
<organism evidence="12 13">
    <name type="scientific">Sitophilus oryzae</name>
    <name type="common">Rice weevil</name>
    <name type="synonym">Curculio oryzae</name>
    <dbReference type="NCBI Taxonomy" id="7048"/>
    <lineage>
        <taxon>Eukaryota</taxon>
        <taxon>Metazoa</taxon>
        <taxon>Ecdysozoa</taxon>
        <taxon>Arthropoda</taxon>
        <taxon>Hexapoda</taxon>
        <taxon>Insecta</taxon>
        <taxon>Pterygota</taxon>
        <taxon>Neoptera</taxon>
        <taxon>Endopterygota</taxon>
        <taxon>Coleoptera</taxon>
        <taxon>Polyphaga</taxon>
        <taxon>Cucujiformia</taxon>
        <taxon>Curculionidae</taxon>
        <taxon>Dryophthorinae</taxon>
        <taxon>Sitophilus</taxon>
    </lineage>
</organism>
<dbReference type="PROSITE" id="PS50127">
    <property type="entry name" value="UBC_2"/>
    <property type="match status" value="1"/>
</dbReference>
<feature type="active site" description="Glycyl thioester intermediate" evidence="8">
    <location>
        <position position="109"/>
    </location>
</feature>
<dbReference type="CDD" id="cd23794">
    <property type="entry name" value="UBCc_UBE2F_UBE2M"/>
    <property type="match status" value="1"/>
</dbReference>
<dbReference type="SUPFAM" id="SSF54495">
    <property type="entry name" value="UBC-like"/>
    <property type="match status" value="1"/>
</dbReference>
<evidence type="ECO:0000256" key="7">
    <source>
        <dbReference type="ARBA" id="ARBA00044047"/>
    </source>
</evidence>
<dbReference type="Pfam" id="PF00179">
    <property type="entry name" value="UQ_con"/>
    <property type="match status" value="1"/>
</dbReference>
<evidence type="ECO:0000256" key="3">
    <source>
        <dbReference type="ARBA" id="ARBA00022741"/>
    </source>
</evidence>
<evidence type="ECO:0000256" key="5">
    <source>
        <dbReference type="ARBA" id="ARBA00022840"/>
    </source>
</evidence>
<dbReference type="PROSITE" id="PS00183">
    <property type="entry name" value="UBC_1"/>
    <property type="match status" value="1"/>
</dbReference>
<dbReference type="GO" id="GO:0061654">
    <property type="term" value="F:NEDD8 conjugating enzyme activity"/>
    <property type="evidence" value="ECO:0007669"/>
    <property type="project" value="UniProtKB-EC"/>
</dbReference>
<gene>
    <name evidence="13" type="primary">LOC115876650</name>
</gene>
<dbReference type="FunFam" id="3.10.110.10:FF:000033">
    <property type="entry name" value="NEDD8-conjugating enzyme UBE2F"/>
    <property type="match status" value="1"/>
</dbReference>